<accession>A0A1I3SD83</accession>
<feature type="transmembrane region" description="Helical" evidence="1">
    <location>
        <begin position="46"/>
        <end position="63"/>
    </location>
</feature>
<dbReference type="STRING" id="351675.SAMN05421680_11131"/>
<sequence length="143" mass="15436">MGIGTKGIMNGIISGAKICIYFSLAYRTVEFMLKDEYALADFLGNIAVDTAKLLITTLITAGIGKIASQYFLTAGISIIGVSAGLFLAGVGVAIALYYLDNELGISEKVINAIRESDEKIQGDYYDINRQQMGVSNPAIWPWN</sequence>
<dbReference type="EMBL" id="NITY01000012">
    <property type="protein sequence ID" value="PHM39105.1"/>
    <property type="molecule type" value="Genomic_DNA"/>
</dbReference>
<dbReference type="Proteomes" id="UP000198919">
    <property type="component" value="Unassembled WGS sequence"/>
</dbReference>
<evidence type="ECO:0000313" key="4">
    <source>
        <dbReference type="Proteomes" id="UP000198919"/>
    </source>
</evidence>
<protein>
    <submittedName>
        <fullName evidence="2">Membrane protein</fullName>
    </submittedName>
</protein>
<organism evidence="3 4">
    <name type="scientific">Xenorhabdus mauleonii</name>
    <dbReference type="NCBI Taxonomy" id="351675"/>
    <lineage>
        <taxon>Bacteria</taxon>
        <taxon>Pseudomonadati</taxon>
        <taxon>Pseudomonadota</taxon>
        <taxon>Gammaproteobacteria</taxon>
        <taxon>Enterobacterales</taxon>
        <taxon>Morganellaceae</taxon>
        <taxon>Xenorhabdus</taxon>
    </lineage>
</organism>
<feature type="transmembrane region" description="Helical" evidence="1">
    <location>
        <begin position="7"/>
        <end position="26"/>
    </location>
</feature>
<keyword evidence="1" id="KW-0472">Membrane</keyword>
<dbReference type="Proteomes" id="UP000224607">
    <property type="component" value="Unassembled WGS sequence"/>
</dbReference>
<feature type="transmembrane region" description="Helical" evidence="1">
    <location>
        <begin position="70"/>
        <end position="99"/>
    </location>
</feature>
<gene>
    <name evidence="3" type="ORF">SAMN05421680_11131</name>
    <name evidence="2" type="ORF">Xmau_03010</name>
</gene>
<name>A0A1I3SD83_9GAMM</name>
<keyword evidence="1" id="KW-1133">Transmembrane helix</keyword>
<evidence type="ECO:0000256" key="1">
    <source>
        <dbReference type="SAM" id="Phobius"/>
    </source>
</evidence>
<reference evidence="4" key="1">
    <citation type="submission" date="2016-10" db="EMBL/GenBank/DDBJ databases">
        <authorList>
            <person name="Varghese N."/>
            <person name="Submissions S."/>
        </authorList>
    </citation>
    <scope>NUCLEOTIDE SEQUENCE [LARGE SCALE GENOMIC DNA]</scope>
    <source>
        <strain evidence="4">DSM 17908</strain>
    </source>
</reference>
<dbReference type="EMBL" id="FORG01000011">
    <property type="protein sequence ID" value="SFJ55466.1"/>
    <property type="molecule type" value="Genomic_DNA"/>
</dbReference>
<keyword evidence="1" id="KW-0812">Transmembrane</keyword>
<evidence type="ECO:0000313" key="3">
    <source>
        <dbReference type="EMBL" id="SFJ55466.1"/>
    </source>
</evidence>
<evidence type="ECO:0000313" key="5">
    <source>
        <dbReference type="Proteomes" id="UP000224607"/>
    </source>
</evidence>
<keyword evidence="5" id="KW-1185">Reference proteome</keyword>
<dbReference type="AlphaFoldDB" id="A0A1I3SD83"/>
<reference evidence="2 5" key="3">
    <citation type="journal article" date="2017" name="Nat. Microbiol.">
        <title>Natural product diversity associated with the nematode symbionts Photorhabdus and Xenorhabdus.</title>
        <authorList>
            <person name="Tobias N.J."/>
            <person name="Wolff H."/>
            <person name="Djahanschiri B."/>
            <person name="Grundmann F."/>
            <person name="Kronenwerth M."/>
            <person name="Shi Y.M."/>
            <person name="Simonyi S."/>
            <person name="Grun P."/>
            <person name="Shapiro-Ilan D."/>
            <person name="Pidot S.J."/>
            <person name="Stinear T.P."/>
            <person name="Ebersberger I."/>
            <person name="Bode H.B."/>
        </authorList>
    </citation>
    <scope>NUCLEOTIDE SEQUENCE [LARGE SCALE GENOMIC DNA]</scope>
    <source>
        <strain evidence="2 5">DSM 17908</strain>
    </source>
</reference>
<proteinExistence type="predicted"/>
<reference evidence="3" key="2">
    <citation type="submission" date="2016-10" db="EMBL/GenBank/DDBJ databases">
        <authorList>
            <person name="de Groot N.N."/>
        </authorList>
    </citation>
    <scope>NUCLEOTIDE SEQUENCE [LARGE SCALE GENOMIC DNA]</scope>
    <source>
        <strain evidence="3">DSM 17908</strain>
    </source>
</reference>
<evidence type="ECO:0000313" key="2">
    <source>
        <dbReference type="EMBL" id="PHM39105.1"/>
    </source>
</evidence>